<dbReference type="InterPro" id="IPR044855">
    <property type="entry name" value="CoA-Trfase_III_dom3_sf"/>
</dbReference>
<evidence type="ECO:0000313" key="1">
    <source>
        <dbReference type="EMBL" id="NKQ59247.1"/>
    </source>
</evidence>
<evidence type="ECO:0000313" key="2">
    <source>
        <dbReference type="Proteomes" id="UP000715441"/>
    </source>
</evidence>
<dbReference type="SUPFAM" id="SSF89796">
    <property type="entry name" value="CoA-transferase family III (CaiB/BaiF)"/>
    <property type="match status" value="1"/>
</dbReference>
<sequence>MSTRSGPLDGLRVLDLTALAPGAFATMLFGDLGADVVTVEPPAQARAGSVIDDLFGYGGAAARDAGTGLSRSRRSIVVNLKESAGREVLLRLAETADVFLEGFRPGTCDRLGIGYGVVSERNPGIVYCSISGYGRHGELAQRAGHDLNYLAESGLLSASTRPDQRPGIPLNVVADLAAGGLLAAFGILAAVHGRGLSGRGTHIDVSMYQGLLGLLQASAAWTAAGASDPSWGQGLLSGAAPFYDCYRTADGRWLSVAALEPKFFAALCAAIGHPEMTDWQHAPQRWDEVRTTFERVFAEATLAEWLERLADVDTAVAPVRSIPEAFAQARHDKLANDTAVVGPLPPMSAWHTEAGPVPRRPGQHTREILIEAGLTPSDVDRLVRVAAVAE</sequence>
<dbReference type="PANTHER" id="PTHR48228:SF5">
    <property type="entry name" value="ALPHA-METHYLACYL-COA RACEMASE"/>
    <property type="match status" value="1"/>
</dbReference>
<dbReference type="EMBL" id="JAAXLS010000086">
    <property type="protein sequence ID" value="NKQ59247.1"/>
    <property type="molecule type" value="Genomic_DNA"/>
</dbReference>
<reference evidence="1 2" key="1">
    <citation type="submission" date="2020-04" db="EMBL/GenBank/DDBJ databases">
        <title>Novel species.</title>
        <authorList>
            <person name="Teo W.F.A."/>
            <person name="Lipun K."/>
            <person name="Srisuk N."/>
            <person name="Duangmal K."/>
        </authorList>
    </citation>
    <scope>NUCLEOTIDE SEQUENCE [LARGE SCALE GENOMIC DNA]</scope>
    <source>
        <strain evidence="1 2">K13G38</strain>
    </source>
</reference>
<dbReference type="PANTHER" id="PTHR48228">
    <property type="entry name" value="SUCCINYL-COA--D-CITRAMALATE COA-TRANSFERASE"/>
    <property type="match status" value="1"/>
</dbReference>
<keyword evidence="1" id="KW-0808">Transferase</keyword>
<dbReference type="Proteomes" id="UP000715441">
    <property type="component" value="Unassembled WGS sequence"/>
</dbReference>
<dbReference type="InterPro" id="IPR003673">
    <property type="entry name" value="CoA-Trfase_fam_III"/>
</dbReference>
<dbReference type="Pfam" id="PF02515">
    <property type="entry name" value="CoA_transf_3"/>
    <property type="match status" value="1"/>
</dbReference>
<keyword evidence="2" id="KW-1185">Reference proteome</keyword>
<dbReference type="Gene3D" id="3.40.50.10540">
    <property type="entry name" value="Crotonobetainyl-coa:carnitine coa-transferase, domain 1"/>
    <property type="match status" value="1"/>
</dbReference>
<protein>
    <submittedName>
        <fullName evidence="1">CoA transferase</fullName>
    </submittedName>
</protein>
<proteinExistence type="predicted"/>
<accession>A0ABX1JHG4</accession>
<comment type="caution">
    <text evidence="1">The sequence shown here is derived from an EMBL/GenBank/DDBJ whole genome shotgun (WGS) entry which is preliminary data.</text>
</comment>
<dbReference type="GO" id="GO:0016740">
    <property type="term" value="F:transferase activity"/>
    <property type="evidence" value="ECO:0007669"/>
    <property type="project" value="UniProtKB-KW"/>
</dbReference>
<organism evidence="1 2">
    <name type="scientific">Amycolatopsis acididurans</name>
    <dbReference type="NCBI Taxonomy" id="2724524"/>
    <lineage>
        <taxon>Bacteria</taxon>
        <taxon>Bacillati</taxon>
        <taxon>Actinomycetota</taxon>
        <taxon>Actinomycetes</taxon>
        <taxon>Pseudonocardiales</taxon>
        <taxon>Pseudonocardiaceae</taxon>
        <taxon>Amycolatopsis</taxon>
    </lineage>
</organism>
<gene>
    <name evidence="1" type="ORF">HFP15_41055</name>
</gene>
<dbReference type="InterPro" id="IPR050509">
    <property type="entry name" value="CoA-transferase_III"/>
</dbReference>
<dbReference type="InterPro" id="IPR023606">
    <property type="entry name" value="CoA-Trfase_III_dom_1_sf"/>
</dbReference>
<dbReference type="Gene3D" id="3.30.1540.10">
    <property type="entry name" value="formyl-coa transferase, domain 3"/>
    <property type="match status" value="1"/>
</dbReference>
<dbReference type="RefSeq" id="WP_168523844.1">
    <property type="nucleotide sequence ID" value="NZ_JAAXLS010000086.1"/>
</dbReference>
<name>A0ABX1JHG4_9PSEU</name>